<dbReference type="EMBL" id="BARV01039375">
    <property type="protein sequence ID" value="GAI56616.1"/>
    <property type="molecule type" value="Genomic_DNA"/>
</dbReference>
<dbReference type="PANTHER" id="PTHR43717:SF1">
    <property type="entry name" value="ANAEROBIC NITRIC OXIDE REDUCTASE FLAVORUBREDOXIN"/>
    <property type="match status" value="1"/>
</dbReference>
<organism evidence="2">
    <name type="scientific">marine sediment metagenome</name>
    <dbReference type="NCBI Taxonomy" id="412755"/>
    <lineage>
        <taxon>unclassified sequences</taxon>
        <taxon>metagenomes</taxon>
        <taxon>ecological metagenomes</taxon>
    </lineage>
</organism>
<feature type="domain" description="ODP" evidence="1">
    <location>
        <begin position="6"/>
        <end position="74"/>
    </location>
</feature>
<name>X1QPA0_9ZZZZ</name>
<gene>
    <name evidence="2" type="ORF">S06H3_60372</name>
</gene>
<reference evidence="2" key="1">
    <citation type="journal article" date="2014" name="Front. Microbiol.">
        <title>High frequency of phylogenetically diverse reductive dehalogenase-homologous genes in deep subseafloor sedimentary metagenomes.</title>
        <authorList>
            <person name="Kawai M."/>
            <person name="Futagami T."/>
            <person name="Toyoda A."/>
            <person name="Takaki Y."/>
            <person name="Nishi S."/>
            <person name="Hori S."/>
            <person name="Arai W."/>
            <person name="Tsubouchi T."/>
            <person name="Morono Y."/>
            <person name="Uchiyama I."/>
            <person name="Ito T."/>
            <person name="Fujiyama A."/>
            <person name="Inagaki F."/>
            <person name="Takami H."/>
        </authorList>
    </citation>
    <scope>NUCLEOTIDE SEQUENCE</scope>
    <source>
        <strain evidence="2">Expedition CK06-06</strain>
    </source>
</reference>
<protein>
    <recommendedName>
        <fullName evidence="1">ODP domain-containing protein</fullName>
    </recommendedName>
</protein>
<proteinExistence type="predicted"/>
<dbReference type="Gene3D" id="3.60.15.10">
    <property type="entry name" value="Ribonuclease Z/Hydroxyacylglutathione hydrolase-like"/>
    <property type="match status" value="1"/>
</dbReference>
<sequence>MKDWETISLGNKTLQFVMTPWVHWPETMVTYLKEDKILFPCDFLGSHYASSDLYVTDEAKVYESAKRYYAEIINGTCFTS</sequence>
<dbReference type="InterPro" id="IPR036866">
    <property type="entry name" value="RibonucZ/Hydroxyglut_hydro"/>
</dbReference>
<evidence type="ECO:0000313" key="2">
    <source>
        <dbReference type="EMBL" id="GAI56616.1"/>
    </source>
</evidence>
<evidence type="ECO:0000259" key="1">
    <source>
        <dbReference type="Pfam" id="PF19583"/>
    </source>
</evidence>
<dbReference type="Pfam" id="PF19583">
    <property type="entry name" value="ODP"/>
    <property type="match status" value="1"/>
</dbReference>
<dbReference type="SUPFAM" id="SSF56281">
    <property type="entry name" value="Metallo-hydrolase/oxidoreductase"/>
    <property type="match status" value="1"/>
</dbReference>
<dbReference type="PANTHER" id="PTHR43717">
    <property type="entry name" value="ANAEROBIC NITRIC OXIDE REDUCTASE FLAVORUBREDOXIN"/>
    <property type="match status" value="1"/>
</dbReference>
<comment type="caution">
    <text evidence="2">The sequence shown here is derived from an EMBL/GenBank/DDBJ whole genome shotgun (WGS) entry which is preliminary data.</text>
</comment>
<dbReference type="InterPro" id="IPR045761">
    <property type="entry name" value="ODP_dom"/>
</dbReference>
<accession>X1QPA0</accession>
<dbReference type="AlphaFoldDB" id="X1QPA0"/>